<protein>
    <submittedName>
        <fullName evidence="1">Uncharacterized protein</fullName>
    </submittedName>
</protein>
<keyword evidence="2" id="KW-1185">Reference proteome</keyword>
<dbReference type="EMBL" id="BOSE01000001">
    <property type="protein sequence ID" value="GIP15059.1"/>
    <property type="molecule type" value="Genomic_DNA"/>
</dbReference>
<name>A0A919YN04_9BACL</name>
<reference evidence="1" key="1">
    <citation type="submission" date="2021-03" db="EMBL/GenBank/DDBJ databases">
        <title>Antimicrobial resistance genes in bacteria isolated from Japanese honey, and their potential for conferring macrolide and lincosamide resistance in the American foulbrood pathogen Paenibacillus larvae.</title>
        <authorList>
            <person name="Okamoto M."/>
            <person name="Kumagai M."/>
            <person name="Kanamori H."/>
            <person name="Takamatsu D."/>
        </authorList>
    </citation>
    <scope>NUCLEOTIDE SEQUENCE</scope>
    <source>
        <strain evidence="1">J40TS1</strain>
    </source>
</reference>
<sequence length="44" mass="5098">MTVAQKTFLFFERMFKKHDFDDDVMLCSEFDGEYGALAKTAVLT</sequence>
<comment type="caution">
    <text evidence="1">The sequence shown here is derived from an EMBL/GenBank/DDBJ whole genome shotgun (WGS) entry which is preliminary data.</text>
</comment>
<evidence type="ECO:0000313" key="1">
    <source>
        <dbReference type="EMBL" id="GIP15059.1"/>
    </source>
</evidence>
<dbReference type="AlphaFoldDB" id="A0A919YN04"/>
<gene>
    <name evidence="1" type="ORF">J40TS1_07010</name>
</gene>
<evidence type="ECO:0000313" key="2">
    <source>
        <dbReference type="Proteomes" id="UP000683139"/>
    </source>
</evidence>
<dbReference type="Proteomes" id="UP000683139">
    <property type="component" value="Unassembled WGS sequence"/>
</dbReference>
<proteinExistence type="predicted"/>
<organism evidence="1 2">
    <name type="scientific">Paenibacillus montaniterrae</name>
    <dbReference type="NCBI Taxonomy" id="429341"/>
    <lineage>
        <taxon>Bacteria</taxon>
        <taxon>Bacillati</taxon>
        <taxon>Bacillota</taxon>
        <taxon>Bacilli</taxon>
        <taxon>Bacillales</taxon>
        <taxon>Paenibacillaceae</taxon>
        <taxon>Paenibacillus</taxon>
    </lineage>
</organism>
<accession>A0A919YN04</accession>